<evidence type="ECO:0000313" key="3">
    <source>
        <dbReference type="Proteomes" id="UP001161390"/>
    </source>
</evidence>
<keyword evidence="1" id="KW-0732">Signal</keyword>
<reference evidence="2" key="2">
    <citation type="submission" date="2023-01" db="EMBL/GenBank/DDBJ databases">
        <title>Draft genome sequence of Algimonas porphyrae strain NBRC 108216.</title>
        <authorList>
            <person name="Sun Q."/>
            <person name="Mori K."/>
        </authorList>
    </citation>
    <scope>NUCLEOTIDE SEQUENCE</scope>
    <source>
        <strain evidence="2">NBRC 108216</strain>
    </source>
</reference>
<dbReference type="EMBL" id="BSNJ01000003">
    <property type="protein sequence ID" value="GLQ20569.1"/>
    <property type="molecule type" value="Genomic_DNA"/>
</dbReference>
<dbReference type="PROSITE" id="PS51257">
    <property type="entry name" value="PROKAR_LIPOPROTEIN"/>
    <property type="match status" value="1"/>
</dbReference>
<proteinExistence type="predicted"/>
<comment type="caution">
    <text evidence="2">The sequence shown here is derived from an EMBL/GenBank/DDBJ whole genome shotgun (WGS) entry which is preliminary data.</text>
</comment>
<dbReference type="RefSeq" id="WP_284371284.1">
    <property type="nucleotide sequence ID" value="NZ_BSNJ01000003.1"/>
</dbReference>
<evidence type="ECO:0008006" key="4">
    <source>
        <dbReference type="Google" id="ProtNLM"/>
    </source>
</evidence>
<reference evidence="2" key="1">
    <citation type="journal article" date="2014" name="Int. J. Syst. Evol. Microbiol.">
        <title>Complete genome of a new Firmicutes species belonging to the dominant human colonic microbiota ('Ruminococcus bicirculans') reveals two chromosomes and a selective capacity to utilize plant glucans.</title>
        <authorList>
            <consortium name="NISC Comparative Sequencing Program"/>
            <person name="Wegmann U."/>
            <person name="Louis P."/>
            <person name="Goesmann A."/>
            <person name="Henrissat B."/>
            <person name="Duncan S.H."/>
            <person name="Flint H.J."/>
        </authorList>
    </citation>
    <scope>NUCLEOTIDE SEQUENCE</scope>
    <source>
        <strain evidence="2">NBRC 108216</strain>
    </source>
</reference>
<feature type="signal peptide" evidence="1">
    <location>
        <begin position="1"/>
        <end position="23"/>
    </location>
</feature>
<gene>
    <name evidence="2" type="ORF">GCM10007854_15240</name>
</gene>
<feature type="chain" id="PRO_5045237810" description="Lipoprotein" evidence="1">
    <location>
        <begin position="24"/>
        <end position="189"/>
    </location>
</feature>
<keyword evidence="3" id="KW-1185">Reference proteome</keyword>
<dbReference type="Proteomes" id="UP001161390">
    <property type="component" value="Unassembled WGS sequence"/>
</dbReference>
<sequence>MTRMIRTIMASIGVSALAACATANPSSPPEVLATTVDQTPVMDAMAFFVGSCWDGVFSDGQSTDRHCLRAMNKGHFVRDRHFVDGARGPYGGETIFSWDAEEGRIVYIYFDTAGGKSEGTLIPVDDGFKAPDEVYEMADGRSMTIASAWVITGPDSWEQRTQDVSGDAPKTLWTIAYDRAPLGTVEGLD</sequence>
<evidence type="ECO:0000256" key="1">
    <source>
        <dbReference type="SAM" id="SignalP"/>
    </source>
</evidence>
<name>A0ABQ5UZ47_9PROT</name>
<evidence type="ECO:0000313" key="2">
    <source>
        <dbReference type="EMBL" id="GLQ20569.1"/>
    </source>
</evidence>
<organism evidence="2 3">
    <name type="scientific">Algimonas porphyrae</name>
    <dbReference type="NCBI Taxonomy" id="1128113"/>
    <lineage>
        <taxon>Bacteria</taxon>
        <taxon>Pseudomonadati</taxon>
        <taxon>Pseudomonadota</taxon>
        <taxon>Alphaproteobacteria</taxon>
        <taxon>Maricaulales</taxon>
        <taxon>Robiginitomaculaceae</taxon>
        <taxon>Algimonas</taxon>
    </lineage>
</organism>
<accession>A0ABQ5UZ47</accession>
<protein>
    <recommendedName>
        <fullName evidence="4">Lipoprotein</fullName>
    </recommendedName>
</protein>